<dbReference type="EMBL" id="JANJHC010000032">
    <property type="protein sequence ID" value="MDA5624073.1"/>
    <property type="molecule type" value="Genomic_DNA"/>
</dbReference>
<name>A0A9X3USI2_PASMD</name>
<proteinExistence type="predicted"/>
<gene>
    <name evidence="1" type="ORF">NM948_11060</name>
    <name evidence="2" type="ORF">NQF69_09685</name>
</gene>
<reference evidence="1" key="1">
    <citation type="submission" date="2022-07" db="EMBL/GenBank/DDBJ databases">
        <title>Genome-based characterization of novel serogroup A variants of Pasteurella multocida.</title>
        <authorList>
            <person name="Prajapati A."/>
            <person name="Yogisharadhya R."/>
            <person name="Mohanty N."/>
            <person name="Chanda M."/>
            <person name="Mendem S.K."/>
            <person name="Siddaramappa S."/>
            <person name="Shivachandra S.B."/>
        </authorList>
    </citation>
    <scope>NUCLEOTIDE SEQUENCE</scope>
    <source>
        <strain evidence="1">NIVEDIPm19</strain>
    </source>
</reference>
<dbReference type="Proteomes" id="UP001182304">
    <property type="component" value="Unassembled WGS sequence"/>
</dbReference>
<sequence>MEKITLSYIALALKKQYVPGKVILKWIRDYRINLAISGRYTIQQVLMLRDLEGQALRLKEKQSVKEMMKIMRKDMEWR</sequence>
<dbReference type="EMBL" id="JANIEN010000012">
    <property type="protein sequence ID" value="MDT3453040.1"/>
    <property type="molecule type" value="Genomic_DNA"/>
</dbReference>
<protein>
    <submittedName>
        <fullName evidence="1">Uncharacterized protein</fullName>
    </submittedName>
</protein>
<dbReference type="RefSeq" id="WP_016533353.1">
    <property type="nucleotide sequence ID" value="NZ_AP025519.1"/>
</dbReference>
<comment type="caution">
    <text evidence="1">The sequence shown here is derived from an EMBL/GenBank/DDBJ whole genome shotgun (WGS) entry which is preliminary data.</text>
</comment>
<reference evidence="2" key="2">
    <citation type="submission" date="2022-07" db="EMBL/GenBank/DDBJ databases">
        <title>Sequence of Pasteurella multocoda 17BRD-035.</title>
        <authorList>
            <person name="Roy Chowdhury P."/>
            <person name="Alhamami T."/>
            <person name="Trott D.J."/>
            <person name="Djordvevic S.P."/>
        </authorList>
    </citation>
    <scope>NUCLEOTIDE SEQUENCE</scope>
    <source>
        <strain evidence="2">17BRD-035</strain>
    </source>
</reference>
<organism evidence="1 3">
    <name type="scientific">Pasteurella multocida</name>
    <dbReference type="NCBI Taxonomy" id="747"/>
    <lineage>
        <taxon>Bacteria</taxon>
        <taxon>Pseudomonadati</taxon>
        <taxon>Pseudomonadota</taxon>
        <taxon>Gammaproteobacteria</taxon>
        <taxon>Pasteurellales</taxon>
        <taxon>Pasteurellaceae</taxon>
        <taxon>Pasteurella</taxon>
    </lineage>
</organism>
<evidence type="ECO:0000313" key="2">
    <source>
        <dbReference type="EMBL" id="MDT3453040.1"/>
    </source>
</evidence>
<accession>A0A9X3USI2</accession>
<dbReference type="Proteomes" id="UP001145481">
    <property type="component" value="Unassembled WGS sequence"/>
</dbReference>
<evidence type="ECO:0000313" key="3">
    <source>
        <dbReference type="Proteomes" id="UP001145481"/>
    </source>
</evidence>
<evidence type="ECO:0000313" key="1">
    <source>
        <dbReference type="EMBL" id="MDA5624073.1"/>
    </source>
</evidence>
<dbReference type="AlphaFoldDB" id="A0A9X3USI2"/>